<dbReference type="AlphaFoldDB" id="A0A3M6T5A6"/>
<dbReference type="EMBL" id="RCHS01004281">
    <property type="protein sequence ID" value="RMX36616.1"/>
    <property type="molecule type" value="Genomic_DNA"/>
</dbReference>
<gene>
    <name evidence="1" type="ORF">pdam_00025926</name>
</gene>
<evidence type="ECO:0000313" key="1">
    <source>
        <dbReference type="EMBL" id="RMX36616.1"/>
    </source>
</evidence>
<dbReference type="Proteomes" id="UP000275408">
    <property type="component" value="Unassembled WGS sequence"/>
</dbReference>
<protein>
    <submittedName>
        <fullName evidence="1">Uncharacterized protein</fullName>
    </submittedName>
</protein>
<feature type="non-terminal residue" evidence="1">
    <location>
        <position position="1"/>
    </location>
</feature>
<evidence type="ECO:0000313" key="2">
    <source>
        <dbReference type="Proteomes" id="UP000275408"/>
    </source>
</evidence>
<keyword evidence="2" id="KW-1185">Reference proteome</keyword>
<accession>A0A3M6T5A6</accession>
<proteinExistence type="predicted"/>
<sequence>LESFNKNYIAIASFDLKIQDFKKCHSPQEVKIMIITTNITETWLSKEHGGTTSITTTEWFVSSWQALRSSADGVNCMRLERTSILIKENRDENNTSGFLNCHAYNITIAQRRLLVLKKSKNKDILRPNISIKRPPMIITPTCPSNQIAICLPLMYSVTKQ</sequence>
<name>A0A3M6T5A6_POCDA</name>
<reference evidence="1 2" key="1">
    <citation type="journal article" date="2018" name="Sci. Rep.">
        <title>Comparative analysis of the Pocillopora damicornis genome highlights role of immune system in coral evolution.</title>
        <authorList>
            <person name="Cunning R."/>
            <person name="Bay R.A."/>
            <person name="Gillette P."/>
            <person name="Baker A.C."/>
            <person name="Traylor-Knowles N."/>
        </authorList>
    </citation>
    <scope>NUCLEOTIDE SEQUENCE [LARGE SCALE GENOMIC DNA]</scope>
    <source>
        <strain evidence="1">RSMAS</strain>
        <tissue evidence="1">Whole animal</tissue>
    </source>
</reference>
<organism evidence="1 2">
    <name type="scientific">Pocillopora damicornis</name>
    <name type="common">Cauliflower coral</name>
    <name type="synonym">Millepora damicornis</name>
    <dbReference type="NCBI Taxonomy" id="46731"/>
    <lineage>
        <taxon>Eukaryota</taxon>
        <taxon>Metazoa</taxon>
        <taxon>Cnidaria</taxon>
        <taxon>Anthozoa</taxon>
        <taxon>Hexacorallia</taxon>
        <taxon>Scleractinia</taxon>
        <taxon>Astrocoeniina</taxon>
        <taxon>Pocilloporidae</taxon>
        <taxon>Pocillopora</taxon>
    </lineage>
</organism>
<comment type="caution">
    <text evidence="1">The sequence shown here is derived from an EMBL/GenBank/DDBJ whole genome shotgun (WGS) entry which is preliminary data.</text>
</comment>